<sequence>MAGGGGVKRMQAEVPKVIAGSNPRHDDQVGESGSERSAEAPPGSGAHGRSTIRISR</sequence>
<gene>
    <name evidence="2" type="ORF">METD_I3358</name>
</gene>
<name>C7C798_METED</name>
<dbReference type="EMBL" id="FP103042">
    <property type="protein sequence ID" value="CAX25007.1"/>
    <property type="molecule type" value="Genomic_DNA"/>
</dbReference>
<proteinExistence type="predicted"/>
<evidence type="ECO:0000313" key="3">
    <source>
        <dbReference type="Proteomes" id="UP000008070"/>
    </source>
</evidence>
<dbReference type="KEGG" id="mdi:METDI3358"/>
<dbReference type="HOGENOM" id="CLU_3009093_0_0_5"/>
<dbReference type="Proteomes" id="UP000008070">
    <property type="component" value="Chromosome"/>
</dbReference>
<evidence type="ECO:0000313" key="2">
    <source>
        <dbReference type="EMBL" id="CAX25007.1"/>
    </source>
</evidence>
<protein>
    <submittedName>
        <fullName evidence="2">Uncharacterized protein</fullName>
    </submittedName>
</protein>
<evidence type="ECO:0000256" key="1">
    <source>
        <dbReference type="SAM" id="MobiDB-lite"/>
    </source>
</evidence>
<reference evidence="3" key="1">
    <citation type="journal article" date="2009" name="PLoS ONE">
        <title>Methylobacterium genome sequences: a reference blueprint to investigate microbial metabolism of C1 compounds from natural and industrial sources.</title>
        <authorList>
            <person name="Vuilleumier S."/>
            <person name="Chistoserdova L."/>
            <person name="Lee M.-C."/>
            <person name="Bringel F."/>
            <person name="Lajus A."/>
            <person name="Zhou Y."/>
            <person name="Gourion B."/>
            <person name="Barbe V."/>
            <person name="Chang J."/>
            <person name="Cruveiller S."/>
            <person name="Dossat C."/>
            <person name="Gillett W."/>
            <person name="Gruffaz C."/>
            <person name="Haugen E."/>
            <person name="Hourcade E."/>
            <person name="Levy R."/>
            <person name="Mangenot S."/>
            <person name="Muller E."/>
            <person name="Nadalig T."/>
            <person name="Pagni M."/>
            <person name="Penny C."/>
            <person name="Peyraud R."/>
            <person name="Robinson D.G."/>
            <person name="Roche D."/>
            <person name="Rouy Z."/>
            <person name="Saenampechek C."/>
            <person name="Salvignol G."/>
            <person name="Vallenet D."/>
            <person name="Wu Z."/>
            <person name="Marx C.J."/>
            <person name="Vorholt J.A."/>
            <person name="Olson M.V."/>
            <person name="Kaul R."/>
            <person name="Weissenbach J."/>
            <person name="Medigue C."/>
            <person name="Lidstrom M.E."/>
        </authorList>
    </citation>
    <scope>NUCLEOTIDE SEQUENCE [LARGE SCALE GENOMIC DNA]</scope>
    <source>
        <strain evidence="3">DSM 6343 / CIP 106787 / DM4</strain>
    </source>
</reference>
<organism evidence="2 3">
    <name type="scientific">Methylorubrum extorquens (strain DSM 6343 / CIP 106787 / DM4)</name>
    <name type="common">Methylobacterium extorquens</name>
    <dbReference type="NCBI Taxonomy" id="661410"/>
    <lineage>
        <taxon>Bacteria</taxon>
        <taxon>Pseudomonadati</taxon>
        <taxon>Pseudomonadota</taxon>
        <taxon>Alphaproteobacteria</taxon>
        <taxon>Hyphomicrobiales</taxon>
        <taxon>Methylobacteriaceae</taxon>
        <taxon>Methylorubrum</taxon>
    </lineage>
</organism>
<feature type="compositionally biased region" description="Basic and acidic residues" evidence="1">
    <location>
        <begin position="23"/>
        <end position="38"/>
    </location>
</feature>
<feature type="region of interest" description="Disordered" evidence="1">
    <location>
        <begin position="1"/>
        <end position="56"/>
    </location>
</feature>
<dbReference type="AlphaFoldDB" id="C7C798"/>
<accession>C7C798</accession>